<dbReference type="InterPro" id="IPR016195">
    <property type="entry name" value="Pol/histidinol_Pase-like"/>
</dbReference>
<dbReference type="Pfam" id="PF02811">
    <property type="entry name" value="PHP"/>
    <property type="match status" value="1"/>
</dbReference>
<dbReference type="PANTHER" id="PTHR42924">
    <property type="entry name" value="EXONUCLEASE"/>
    <property type="match status" value="1"/>
</dbReference>
<dbReference type="GO" id="GO:0004534">
    <property type="term" value="F:5'-3' RNA exonuclease activity"/>
    <property type="evidence" value="ECO:0007669"/>
    <property type="project" value="TreeGrafter"/>
</dbReference>
<dbReference type="InterPro" id="IPR003141">
    <property type="entry name" value="Pol/His_phosphatase_N"/>
</dbReference>
<comment type="caution">
    <text evidence="3">The sequence shown here is derived from an EMBL/GenBank/DDBJ whole genome shotgun (WGS) entry which is preliminary data.</text>
</comment>
<evidence type="ECO:0000313" key="3">
    <source>
        <dbReference type="EMBL" id="HJG37894.1"/>
    </source>
</evidence>
<dbReference type="PANTHER" id="PTHR42924:SF3">
    <property type="entry name" value="POLYMERASE_HISTIDINOL PHOSPHATASE N-TERMINAL DOMAIN-CONTAINING PROTEIN"/>
    <property type="match status" value="1"/>
</dbReference>
<organism evidence="3 4">
    <name type="scientific">Enorma phocaeensis</name>
    <dbReference type="NCBI Taxonomy" id="1871019"/>
    <lineage>
        <taxon>Bacteria</taxon>
        <taxon>Bacillati</taxon>
        <taxon>Actinomycetota</taxon>
        <taxon>Coriobacteriia</taxon>
        <taxon>Coriobacteriales</taxon>
        <taxon>Coriobacteriaceae</taxon>
        <taxon>Enorma</taxon>
    </lineage>
</organism>
<dbReference type="InterPro" id="IPR004013">
    <property type="entry name" value="PHP_dom"/>
</dbReference>
<gene>
    <name evidence="3" type="ORF">K8V70_08560</name>
</gene>
<dbReference type="InterPro" id="IPR052018">
    <property type="entry name" value="PHP_domain"/>
</dbReference>
<protein>
    <submittedName>
        <fullName evidence="3">PHP domain-containing protein</fullName>
    </submittedName>
</protein>
<dbReference type="Gene3D" id="1.10.150.650">
    <property type="match status" value="1"/>
</dbReference>
<dbReference type="RefSeq" id="WP_273190981.1">
    <property type="nucleotide sequence ID" value="NZ_DYUZ01000030.1"/>
</dbReference>
<dbReference type="CDD" id="cd07438">
    <property type="entry name" value="PHP_HisPPase_AMP"/>
    <property type="match status" value="1"/>
</dbReference>
<name>A0A921LTW6_9ACTN</name>
<proteinExistence type="predicted"/>
<evidence type="ECO:0000256" key="1">
    <source>
        <dbReference type="SAM" id="MobiDB-lite"/>
    </source>
</evidence>
<dbReference type="GO" id="GO:0035312">
    <property type="term" value="F:5'-3' DNA exonuclease activity"/>
    <property type="evidence" value="ECO:0007669"/>
    <property type="project" value="TreeGrafter"/>
</dbReference>
<feature type="compositionally biased region" description="Basic and acidic residues" evidence="1">
    <location>
        <begin position="10"/>
        <end position="34"/>
    </location>
</feature>
<sequence>MAKKVKGKSGARDDEARIKQSKKESRARAKAAEKVRRKAERKAAKAIQLAAEETAQKLVQCARASAENVSRIQVSRSVEGAWDLHSHSVFSDGSKTVDELIAEARAAGLARIAITDHDTLAQLSYVRERSRELGFPVLAGTEVSAHNPATGRKVHILAFGLEATPDGSGPLERLVAQTLFDRTANSLWQAWVLKRAGAEFSGHTVSLDEVVAVAGESKGVYKQHIMEALTRRPQTDSDYRFCYQCLFKGDGVAAHDIASPVAADAVRAVREQGGVPVLAHPGQMDSWDAVPELVEAGLMGIEAFHPDHGPQDTARAFELAGRFGLFVTGGSDYHGKYGDSPAMGTCFVMPGEAGERVEELFRIEKGLR</sequence>
<dbReference type="SUPFAM" id="SSF89550">
    <property type="entry name" value="PHP domain-like"/>
    <property type="match status" value="1"/>
</dbReference>
<reference evidence="3" key="2">
    <citation type="submission" date="2021-09" db="EMBL/GenBank/DDBJ databases">
        <authorList>
            <person name="Gilroy R."/>
        </authorList>
    </citation>
    <scope>NUCLEOTIDE SEQUENCE</scope>
    <source>
        <strain evidence="3">ChiHjej13B12-9602</strain>
    </source>
</reference>
<evidence type="ECO:0000313" key="4">
    <source>
        <dbReference type="Proteomes" id="UP000753256"/>
    </source>
</evidence>
<dbReference type="SMART" id="SM00481">
    <property type="entry name" value="POLIIIAc"/>
    <property type="match status" value="1"/>
</dbReference>
<reference evidence="3" key="1">
    <citation type="journal article" date="2021" name="PeerJ">
        <title>Extensive microbial diversity within the chicken gut microbiome revealed by metagenomics and culture.</title>
        <authorList>
            <person name="Gilroy R."/>
            <person name="Ravi A."/>
            <person name="Getino M."/>
            <person name="Pursley I."/>
            <person name="Horton D.L."/>
            <person name="Alikhan N.F."/>
            <person name="Baker D."/>
            <person name="Gharbi K."/>
            <person name="Hall N."/>
            <person name="Watson M."/>
            <person name="Adriaenssens E.M."/>
            <person name="Foster-Nyarko E."/>
            <person name="Jarju S."/>
            <person name="Secka A."/>
            <person name="Antonio M."/>
            <person name="Oren A."/>
            <person name="Chaudhuri R.R."/>
            <person name="La Ragione R."/>
            <person name="Hildebrand F."/>
            <person name="Pallen M.J."/>
        </authorList>
    </citation>
    <scope>NUCLEOTIDE SEQUENCE</scope>
    <source>
        <strain evidence="3">ChiHjej13B12-9602</strain>
    </source>
</reference>
<feature type="region of interest" description="Disordered" evidence="1">
    <location>
        <begin position="1"/>
        <end position="37"/>
    </location>
</feature>
<dbReference type="Gene3D" id="3.20.20.140">
    <property type="entry name" value="Metal-dependent hydrolases"/>
    <property type="match status" value="1"/>
</dbReference>
<dbReference type="AlphaFoldDB" id="A0A921LTW6"/>
<evidence type="ECO:0000259" key="2">
    <source>
        <dbReference type="SMART" id="SM00481"/>
    </source>
</evidence>
<dbReference type="Proteomes" id="UP000753256">
    <property type="component" value="Unassembled WGS sequence"/>
</dbReference>
<accession>A0A921LTW6</accession>
<feature type="domain" description="Polymerase/histidinol phosphatase N-terminal" evidence="2">
    <location>
        <begin position="82"/>
        <end position="147"/>
    </location>
</feature>
<dbReference type="EMBL" id="DYUZ01000030">
    <property type="protein sequence ID" value="HJG37894.1"/>
    <property type="molecule type" value="Genomic_DNA"/>
</dbReference>